<evidence type="ECO:0000256" key="2">
    <source>
        <dbReference type="ARBA" id="ARBA00022676"/>
    </source>
</evidence>
<feature type="transmembrane region" description="Helical" evidence="8">
    <location>
        <begin position="272"/>
        <end position="295"/>
    </location>
</feature>
<accession>A0A1J5RKI7</accession>
<evidence type="ECO:0000256" key="3">
    <source>
        <dbReference type="ARBA" id="ARBA00022679"/>
    </source>
</evidence>
<protein>
    <submittedName>
        <fullName evidence="10">Undecaprenyl-phosphate 4-deoxy-4-formamido-L-arabinose transferase</fullName>
        <ecNumber evidence="10">2.4.2.53</ecNumber>
    </submittedName>
</protein>
<dbReference type="EC" id="2.4.2.53" evidence="10"/>
<dbReference type="PANTHER" id="PTHR48090:SF3">
    <property type="entry name" value="UNDECAPRENYL-PHOSPHATE 4-DEOXY-4-FORMAMIDO-L-ARABINOSE TRANSFERASE"/>
    <property type="match status" value="1"/>
</dbReference>
<dbReference type="AlphaFoldDB" id="A0A1J5RKI7"/>
<keyword evidence="5" id="KW-0448">Lipopolysaccharide biosynthesis</keyword>
<dbReference type="GO" id="GO:0005886">
    <property type="term" value="C:plasma membrane"/>
    <property type="evidence" value="ECO:0007669"/>
    <property type="project" value="TreeGrafter"/>
</dbReference>
<dbReference type="Gene3D" id="3.90.550.10">
    <property type="entry name" value="Spore Coat Polysaccharide Biosynthesis Protein SpsA, Chain A"/>
    <property type="match status" value="1"/>
</dbReference>
<evidence type="ECO:0000256" key="6">
    <source>
        <dbReference type="ARBA" id="ARBA00022989"/>
    </source>
</evidence>
<dbReference type="GO" id="GO:0099621">
    <property type="term" value="F:undecaprenyl-phosphate 4-deoxy-4-formamido-L-arabinose transferase activity"/>
    <property type="evidence" value="ECO:0007669"/>
    <property type="project" value="UniProtKB-EC"/>
</dbReference>
<keyword evidence="1" id="KW-1003">Cell membrane</keyword>
<comment type="caution">
    <text evidence="10">The sequence shown here is derived from an EMBL/GenBank/DDBJ whole genome shotgun (WGS) entry which is preliminary data.</text>
</comment>
<evidence type="ECO:0000259" key="9">
    <source>
        <dbReference type="Pfam" id="PF00535"/>
    </source>
</evidence>
<keyword evidence="2 10" id="KW-0328">Glycosyltransferase</keyword>
<keyword evidence="3 10" id="KW-0808">Transferase</keyword>
<evidence type="ECO:0000256" key="8">
    <source>
        <dbReference type="SAM" id="Phobius"/>
    </source>
</evidence>
<reference evidence="10" key="1">
    <citation type="submission" date="2016-10" db="EMBL/GenBank/DDBJ databases">
        <title>Sequence of Gallionella enrichment culture.</title>
        <authorList>
            <person name="Poehlein A."/>
            <person name="Muehling M."/>
            <person name="Daniel R."/>
        </authorList>
    </citation>
    <scope>NUCLEOTIDE SEQUENCE</scope>
</reference>
<dbReference type="Pfam" id="PF00535">
    <property type="entry name" value="Glycos_transf_2"/>
    <property type="match status" value="1"/>
</dbReference>
<dbReference type="PANTHER" id="PTHR48090">
    <property type="entry name" value="UNDECAPRENYL-PHOSPHATE 4-DEOXY-4-FORMAMIDO-L-ARABINOSE TRANSFERASE-RELATED"/>
    <property type="match status" value="1"/>
</dbReference>
<evidence type="ECO:0000313" key="10">
    <source>
        <dbReference type="EMBL" id="OIQ96018.1"/>
    </source>
</evidence>
<name>A0A1J5RKI7_9ZZZZ</name>
<keyword evidence="4 8" id="KW-0812">Transmembrane</keyword>
<dbReference type="InterPro" id="IPR001173">
    <property type="entry name" value="Glyco_trans_2-like"/>
</dbReference>
<gene>
    <name evidence="10" type="primary">arnC_9</name>
    <name evidence="10" type="ORF">GALL_220160</name>
</gene>
<evidence type="ECO:0000256" key="1">
    <source>
        <dbReference type="ARBA" id="ARBA00022475"/>
    </source>
</evidence>
<keyword evidence="6 8" id="KW-1133">Transmembrane helix</keyword>
<feature type="domain" description="Glycosyltransferase 2-like" evidence="9">
    <location>
        <begin position="4"/>
        <end position="167"/>
    </location>
</feature>
<dbReference type="SUPFAM" id="SSF53448">
    <property type="entry name" value="Nucleotide-diphospho-sugar transferases"/>
    <property type="match status" value="1"/>
</dbReference>
<sequence length="313" mass="35632">MDLSVIIPLLNEEESLPELSAWIERVVTENDLSYEVIFIDDGSTDNSWNVIENISKNNNHFKGIKFQRNYGKSAALNEGFKAAKGDIVFTMDADLQDSPDEIPSLRKMIVEDGFDIVSGWKKKRYDNTLTKNIPSKIFNAAARFSSGIKLHDFNCGLKVYRKKVIKSIEVFGEMHRYIPVIAKAAGFSKIGEKVVEHRARKYGVTKFGWDRFVNGFLDLFTIRFINRFGKRPMHFFGFWGTLFFLIGLVSIIYLIVAKFIDSDFTLTNKPAFYIALTAILGGMQLFLSGFVAELVTRNAAERNEYLVEEKIGV</sequence>
<feature type="transmembrane region" description="Helical" evidence="8">
    <location>
        <begin position="236"/>
        <end position="260"/>
    </location>
</feature>
<dbReference type="CDD" id="cd04187">
    <property type="entry name" value="DPM1_like_bac"/>
    <property type="match status" value="1"/>
</dbReference>
<dbReference type="InterPro" id="IPR029044">
    <property type="entry name" value="Nucleotide-diphossugar_trans"/>
</dbReference>
<dbReference type="GO" id="GO:0009103">
    <property type="term" value="P:lipopolysaccharide biosynthetic process"/>
    <property type="evidence" value="ECO:0007669"/>
    <property type="project" value="UniProtKB-KW"/>
</dbReference>
<evidence type="ECO:0000256" key="7">
    <source>
        <dbReference type="ARBA" id="ARBA00023136"/>
    </source>
</evidence>
<evidence type="ECO:0000256" key="4">
    <source>
        <dbReference type="ARBA" id="ARBA00022692"/>
    </source>
</evidence>
<evidence type="ECO:0000256" key="5">
    <source>
        <dbReference type="ARBA" id="ARBA00022985"/>
    </source>
</evidence>
<keyword evidence="7 8" id="KW-0472">Membrane</keyword>
<proteinExistence type="predicted"/>
<dbReference type="InterPro" id="IPR050256">
    <property type="entry name" value="Glycosyltransferase_2"/>
</dbReference>
<dbReference type="EMBL" id="MLJW01000156">
    <property type="protein sequence ID" value="OIQ96018.1"/>
    <property type="molecule type" value="Genomic_DNA"/>
</dbReference>
<organism evidence="10">
    <name type="scientific">mine drainage metagenome</name>
    <dbReference type="NCBI Taxonomy" id="410659"/>
    <lineage>
        <taxon>unclassified sequences</taxon>
        <taxon>metagenomes</taxon>
        <taxon>ecological metagenomes</taxon>
    </lineage>
</organism>